<feature type="domain" description="Fe2OG dioxygenase" evidence="6">
    <location>
        <begin position="86"/>
        <end position="193"/>
    </location>
</feature>
<feature type="non-terminal residue" evidence="7">
    <location>
        <position position="251"/>
    </location>
</feature>
<dbReference type="GO" id="GO:0005506">
    <property type="term" value="F:iron ion binding"/>
    <property type="evidence" value="ECO:0007669"/>
    <property type="project" value="InterPro"/>
</dbReference>
<dbReference type="GO" id="GO:0005783">
    <property type="term" value="C:endoplasmic reticulum"/>
    <property type="evidence" value="ECO:0007669"/>
    <property type="project" value="TreeGrafter"/>
</dbReference>
<evidence type="ECO:0000256" key="4">
    <source>
        <dbReference type="ARBA" id="ARBA00023002"/>
    </source>
</evidence>
<proteinExistence type="predicted"/>
<dbReference type="Gene3D" id="2.60.120.620">
    <property type="entry name" value="q2cbj1_9rhob like domain"/>
    <property type="match status" value="1"/>
</dbReference>
<protein>
    <recommendedName>
        <fullName evidence="6">Fe2OG dioxygenase domain-containing protein</fullName>
    </recommendedName>
</protein>
<evidence type="ECO:0000313" key="7">
    <source>
        <dbReference type="EMBL" id="KKK89663.1"/>
    </source>
</evidence>
<dbReference type="EMBL" id="LAZR01049432">
    <property type="protein sequence ID" value="KKK89663.1"/>
    <property type="molecule type" value="Genomic_DNA"/>
</dbReference>
<dbReference type="PROSITE" id="PS51471">
    <property type="entry name" value="FE2OG_OXY"/>
    <property type="match status" value="1"/>
</dbReference>
<evidence type="ECO:0000256" key="5">
    <source>
        <dbReference type="ARBA" id="ARBA00023004"/>
    </source>
</evidence>
<comment type="caution">
    <text evidence="7">The sequence shown here is derived from an EMBL/GenBank/DDBJ whole genome shotgun (WGS) entry which is preliminary data.</text>
</comment>
<dbReference type="AlphaFoldDB" id="A0A0F8Z7F2"/>
<organism evidence="7">
    <name type="scientific">marine sediment metagenome</name>
    <dbReference type="NCBI Taxonomy" id="412755"/>
    <lineage>
        <taxon>unclassified sequences</taxon>
        <taxon>metagenomes</taxon>
        <taxon>ecological metagenomes</taxon>
    </lineage>
</organism>
<sequence>MPYTTIIKDNLWVIPDALPEPVCEYLIKHNETTMVFKPCTMNKVIDTNYRDSCEVHIEDHTLARMIWKFVKPYVHVQYQGRKLIGPHYKTFYLLRYGPGQQFHQHRDGHSTNSNGQKSFLTALIYLNSDCKGGETRTLMSPRHKLGLEIKTGADYFDAVPNMGTLVLMRHYLLHASMPMTKGIKYVLRFNILYENYGPWYAGGPTNKKFEGVGVNITAPDVPYVNNPIDDAWIKCEDECFQGRRKAPDVYW</sequence>
<name>A0A0F8Z7F2_9ZZZZ</name>
<evidence type="ECO:0000256" key="2">
    <source>
        <dbReference type="ARBA" id="ARBA00022723"/>
    </source>
</evidence>
<evidence type="ECO:0000256" key="3">
    <source>
        <dbReference type="ARBA" id="ARBA00022964"/>
    </source>
</evidence>
<reference evidence="7" key="1">
    <citation type="journal article" date="2015" name="Nature">
        <title>Complex archaea that bridge the gap between prokaryotes and eukaryotes.</title>
        <authorList>
            <person name="Spang A."/>
            <person name="Saw J.H."/>
            <person name="Jorgensen S.L."/>
            <person name="Zaremba-Niedzwiedzka K."/>
            <person name="Martijn J."/>
            <person name="Lind A.E."/>
            <person name="van Eijk R."/>
            <person name="Schleper C."/>
            <person name="Guy L."/>
            <person name="Ettema T.J."/>
        </authorList>
    </citation>
    <scope>NUCLEOTIDE SEQUENCE</scope>
</reference>
<evidence type="ECO:0000259" key="6">
    <source>
        <dbReference type="PROSITE" id="PS51471"/>
    </source>
</evidence>
<evidence type="ECO:0000256" key="1">
    <source>
        <dbReference type="ARBA" id="ARBA00001961"/>
    </source>
</evidence>
<dbReference type="PANTHER" id="PTHR10869:SF241">
    <property type="entry name" value="FE2OG DIOXYGENASE DOMAIN-CONTAINING PROTEIN"/>
    <property type="match status" value="1"/>
</dbReference>
<comment type="cofactor">
    <cofactor evidence="1">
        <name>L-ascorbate</name>
        <dbReference type="ChEBI" id="CHEBI:38290"/>
    </cofactor>
</comment>
<dbReference type="InterPro" id="IPR045054">
    <property type="entry name" value="P4HA-like"/>
</dbReference>
<keyword evidence="4" id="KW-0560">Oxidoreductase</keyword>
<gene>
    <name evidence="7" type="ORF">LCGC14_2730830</name>
</gene>
<dbReference type="GO" id="GO:0004656">
    <property type="term" value="F:procollagen-proline 4-dioxygenase activity"/>
    <property type="evidence" value="ECO:0007669"/>
    <property type="project" value="TreeGrafter"/>
</dbReference>
<keyword evidence="3" id="KW-0223">Dioxygenase</keyword>
<keyword evidence="5" id="KW-0408">Iron</keyword>
<dbReference type="GO" id="GO:0031418">
    <property type="term" value="F:L-ascorbic acid binding"/>
    <property type="evidence" value="ECO:0007669"/>
    <property type="project" value="InterPro"/>
</dbReference>
<dbReference type="InterPro" id="IPR044862">
    <property type="entry name" value="Pro_4_hyd_alph_FE2OG_OXY"/>
</dbReference>
<dbReference type="InterPro" id="IPR006620">
    <property type="entry name" value="Pro_4_hyd_alph"/>
</dbReference>
<keyword evidence="2" id="KW-0479">Metal-binding</keyword>
<dbReference type="PANTHER" id="PTHR10869">
    <property type="entry name" value="PROLYL 4-HYDROXYLASE ALPHA SUBUNIT"/>
    <property type="match status" value="1"/>
</dbReference>
<dbReference type="SMART" id="SM00702">
    <property type="entry name" value="P4Hc"/>
    <property type="match status" value="1"/>
</dbReference>
<accession>A0A0F8Z7F2</accession>
<dbReference type="InterPro" id="IPR005123">
    <property type="entry name" value="Oxoglu/Fe-dep_dioxygenase_dom"/>
</dbReference>
<dbReference type="Pfam" id="PF13640">
    <property type="entry name" value="2OG-FeII_Oxy_3"/>
    <property type="match status" value="1"/>
</dbReference>